<dbReference type="Gene3D" id="3.90.640.10">
    <property type="entry name" value="Actin, Chain A, domain 4"/>
    <property type="match status" value="1"/>
</dbReference>
<dbReference type="InParanoid" id="A0A166N771"/>
<dbReference type="Proteomes" id="UP000077266">
    <property type="component" value="Unassembled WGS sequence"/>
</dbReference>
<dbReference type="PANTHER" id="PTHR14187">
    <property type="entry name" value="ALPHA KINASE/ELONGATION FACTOR 2 KINASE"/>
    <property type="match status" value="1"/>
</dbReference>
<dbReference type="EMBL" id="KV426747">
    <property type="protein sequence ID" value="KZV78830.1"/>
    <property type="molecule type" value="Genomic_DNA"/>
</dbReference>
<evidence type="ECO:0000313" key="2">
    <source>
        <dbReference type="Proteomes" id="UP000077266"/>
    </source>
</evidence>
<accession>A0A166N771</accession>
<evidence type="ECO:0008006" key="3">
    <source>
        <dbReference type="Google" id="ProtNLM"/>
    </source>
</evidence>
<gene>
    <name evidence="1" type="ORF">EXIGLDRAFT_847114</name>
</gene>
<proteinExistence type="predicted"/>
<dbReference type="STRING" id="1314781.A0A166N771"/>
<dbReference type="AlphaFoldDB" id="A0A166N771"/>
<dbReference type="SUPFAM" id="SSF53067">
    <property type="entry name" value="Actin-like ATPase domain"/>
    <property type="match status" value="2"/>
</dbReference>
<organism evidence="1 2">
    <name type="scientific">Exidia glandulosa HHB12029</name>
    <dbReference type="NCBI Taxonomy" id="1314781"/>
    <lineage>
        <taxon>Eukaryota</taxon>
        <taxon>Fungi</taxon>
        <taxon>Dikarya</taxon>
        <taxon>Basidiomycota</taxon>
        <taxon>Agaricomycotina</taxon>
        <taxon>Agaricomycetes</taxon>
        <taxon>Auriculariales</taxon>
        <taxon>Exidiaceae</taxon>
        <taxon>Exidia</taxon>
    </lineage>
</organism>
<dbReference type="OrthoDB" id="2963168at2759"/>
<dbReference type="InterPro" id="IPR043129">
    <property type="entry name" value="ATPase_NBD"/>
</dbReference>
<evidence type="ECO:0000313" key="1">
    <source>
        <dbReference type="EMBL" id="KZV78830.1"/>
    </source>
</evidence>
<protein>
    <recommendedName>
        <fullName evidence="3">Actin-like ATPase domain-containing protein</fullName>
    </recommendedName>
</protein>
<name>A0A166N771_EXIGL</name>
<keyword evidence="2" id="KW-1185">Reference proteome</keyword>
<sequence>MALKAYNGEERLVIGMDCGTTMTAITYAHLLPKQVPEVKFVPRWPGQLNAAGDPKVPTVVRYDSSGKAIGFGAEAATNPQDEDPDADPGVLVEHFKLWLHPEDMRRTNNLYTAPLPENVPLSRVYADFMRFAFGHAREAIFGTIVNSAEVWDRLYPASLQLVLAIPNGWGNTQQTFMRQAVINAGILPAGAAMDQVLFVSEAEASVHFALAHMPYESWLRVGSVFAVLDAGGSTVDTTMYRCTALKPDLKLEEVTSSECVQAGSIFVDKEFDVFLKAKLKGSAEFNNQYYMGLILQKFESSIKREFDGSRDRSIQFGPPGCKDPTRGIRLGRLNVPNNAMRATFEPTVSSIVESVDRLLRRARVPCKNFLLVGGYGESSYLRKELQARLLNHDITLVYNDAPDKKAAAEGACLWKLKSYVSARAARATFGFKCATGFNILSSLHRQRAHCLVRGSNGQILIPGLLDVLVTKNQVIDVTTRAKETYHRTSSMKPRDLAAFRVELYSIDDENPGPWAETEEGDDIPGLAVACELQADLSGLLDAMVQEEGPNGIKYWSVEFDVEIDFGGTELCAALVWREKGQIRRGPVMVIPNSVV</sequence>
<dbReference type="CDD" id="cd10170">
    <property type="entry name" value="ASKHA_NBD_HSP70"/>
    <property type="match status" value="1"/>
</dbReference>
<reference evidence="1 2" key="1">
    <citation type="journal article" date="2016" name="Mol. Biol. Evol.">
        <title>Comparative Genomics of Early-Diverging Mushroom-Forming Fungi Provides Insights into the Origins of Lignocellulose Decay Capabilities.</title>
        <authorList>
            <person name="Nagy L.G."/>
            <person name="Riley R."/>
            <person name="Tritt A."/>
            <person name="Adam C."/>
            <person name="Daum C."/>
            <person name="Floudas D."/>
            <person name="Sun H."/>
            <person name="Yadav J.S."/>
            <person name="Pangilinan J."/>
            <person name="Larsson K.H."/>
            <person name="Matsuura K."/>
            <person name="Barry K."/>
            <person name="Labutti K."/>
            <person name="Kuo R."/>
            <person name="Ohm R.A."/>
            <person name="Bhattacharya S.S."/>
            <person name="Shirouzu T."/>
            <person name="Yoshinaga Y."/>
            <person name="Martin F.M."/>
            <person name="Grigoriev I.V."/>
            <person name="Hibbett D.S."/>
        </authorList>
    </citation>
    <scope>NUCLEOTIDE SEQUENCE [LARGE SCALE GENOMIC DNA]</scope>
    <source>
        <strain evidence="1 2">HHB12029</strain>
    </source>
</reference>
<dbReference type="Gene3D" id="3.30.420.40">
    <property type="match status" value="2"/>
</dbReference>
<dbReference type="PANTHER" id="PTHR14187:SF5">
    <property type="entry name" value="HEAT SHOCK 70 KDA PROTEIN 12A"/>
    <property type="match status" value="1"/>
</dbReference>